<dbReference type="NCBIfam" id="NF004995">
    <property type="entry name" value="PRK06380.1"/>
    <property type="match status" value="1"/>
</dbReference>
<name>B5IAM2_ACIB4</name>
<dbReference type="GO" id="GO:0019239">
    <property type="term" value="F:deaminase activity"/>
    <property type="evidence" value="ECO:0007669"/>
    <property type="project" value="UniProtKB-ARBA"/>
</dbReference>
<dbReference type="Proteomes" id="UP000001400">
    <property type="component" value="Chromosome"/>
</dbReference>
<dbReference type="InterPro" id="IPR032466">
    <property type="entry name" value="Metal_Hydrolase"/>
</dbReference>
<dbReference type="AlphaFoldDB" id="B5IAM2"/>
<dbReference type="SUPFAM" id="SSF51338">
    <property type="entry name" value="Composite domain of metallo-dependent hydrolases"/>
    <property type="match status" value="1"/>
</dbReference>
<dbReference type="STRING" id="439481.Aboo_0809"/>
<dbReference type="SUPFAM" id="SSF51556">
    <property type="entry name" value="Metallo-dependent hydrolases"/>
    <property type="match status" value="1"/>
</dbReference>
<keyword evidence="2" id="KW-0378">Hydrolase</keyword>
<sequence>MSILIKNAWIVTQNEKREILQGNIYIEESKIVEIGDVNEEAEYVLNASGKIVMPGLINTHTHVGMTDMRGMADDVNLEEFLMKMWKEEAKRGREEIYKGAKLGIKEMLRTGTTAFVDMYSDEDAIAKAAKELGIRAFLGWAVVDEDITTQEGNPLNNAENFIKEFRNEELITPLIAPHAVYTCNEETLLKAKEIAEKYDTLITMHISETRKEVYEHRKRTGMRPVEWLEKIEFLNSKLIAAHLVWLTLHEIKILAKNGVKASHNPTSNMKLGNGGSMPLPEMLDNGILVTLGTDSTVSNNNLDMFEAMKFAALLHKNERWDASITNAQEILDFATINAAKALELNAGSIEEGRLADLVILNPAPNGLPLRKNTIVSNIVYSLTGLNVEHTIVNGKIVI</sequence>
<dbReference type="PANTHER" id="PTHR43794:SF11">
    <property type="entry name" value="AMIDOHYDROLASE-RELATED DOMAIN-CONTAINING PROTEIN"/>
    <property type="match status" value="1"/>
</dbReference>
<dbReference type="RefSeq" id="WP_008082180.1">
    <property type="nucleotide sequence ID" value="NC_013926.1"/>
</dbReference>
<keyword evidence="3" id="KW-0862">Zinc</keyword>
<reference evidence="5" key="1">
    <citation type="submission" date="2010-02" db="EMBL/GenBank/DDBJ databases">
        <title>Complete sequence of Aciduliprofundum boonei T469.</title>
        <authorList>
            <consortium name="US DOE Joint Genome Institute"/>
            <person name="Lucas S."/>
            <person name="Copeland A."/>
            <person name="Lapidus A."/>
            <person name="Cheng J.-F."/>
            <person name="Bruce D."/>
            <person name="Goodwin L."/>
            <person name="Pitluck S."/>
            <person name="Saunders E."/>
            <person name="Detter J.C."/>
            <person name="Han C."/>
            <person name="Tapia R."/>
            <person name="Land M."/>
            <person name="Hauser L."/>
            <person name="Kyrpides N."/>
            <person name="Mikhailova N."/>
            <person name="Flores G."/>
            <person name="Reysenbach A.-L."/>
            <person name="Woyke T."/>
        </authorList>
    </citation>
    <scope>NUCLEOTIDE SEQUENCE</scope>
    <source>
        <strain evidence="5">T469</strain>
    </source>
</reference>
<dbReference type="InterPro" id="IPR006680">
    <property type="entry name" value="Amidohydro-rel"/>
</dbReference>
<evidence type="ECO:0000313" key="5">
    <source>
        <dbReference type="EMBL" id="ADD08618.1"/>
    </source>
</evidence>
<protein>
    <submittedName>
        <fullName evidence="5">Amidohydrolase</fullName>
    </submittedName>
</protein>
<dbReference type="OrthoDB" id="372084at2157"/>
<evidence type="ECO:0000256" key="3">
    <source>
        <dbReference type="ARBA" id="ARBA00022833"/>
    </source>
</evidence>
<evidence type="ECO:0000256" key="1">
    <source>
        <dbReference type="ARBA" id="ARBA00022723"/>
    </source>
</evidence>
<dbReference type="HOGENOM" id="CLU_012358_2_1_2"/>
<accession>B5IAM2</accession>
<dbReference type="PANTHER" id="PTHR43794">
    <property type="entry name" value="AMINOHYDROLASE SSNA-RELATED"/>
    <property type="match status" value="1"/>
</dbReference>
<dbReference type="CDD" id="cd01298">
    <property type="entry name" value="ATZ_TRZ_like"/>
    <property type="match status" value="1"/>
</dbReference>
<dbReference type="KEGG" id="abi:Aboo_0809"/>
<evidence type="ECO:0000259" key="4">
    <source>
        <dbReference type="Pfam" id="PF01979"/>
    </source>
</evidence>
<dbReference type="InterPro" id="IPR011059">
    <property type="entry name" value="Metal-dep_hydrolase_composite"/>
</dbReference>
<gene>
    <name evidence="5" type="ordered locus">Aboo_0809</name>
</gene>
<dbReference type="GO" id="GO:0016814">
    <property type="term" value="F:hydrolase activity, acting on carbon-nitrogen (but not peptide) bonds, in cyclic amidines"/>
    <property type="evidence" value="ECO:0007669"/>
    <property type="project" value="UniProtKB-ARBA"/>
</dbReference>
<dbReference type="GO" id="GO:0046872">
    <property type="term" value="F:metal ion binding"/>
    <property type="evidence" value="ECO:0007669"/>
    <property type="project" value="UniProtKB-KW"/>
</dbReference>
<dbReference type="eggNOG" id="arCOG00695">
    <property type="taxonomic scope" value="Archaea"/>
</dbReference>
<organism evidence="5 6">
    <name type="scientific">Aciduliprofundum boonei (strain DSM 19572 / T469)</name>
    <dbReference type="NCBI Taxonomy" id="439481"/>
    <lineage>
        <taxon>Archaea</taxon>
        <taxon>Methanobacteriati</taxon>
        <taxon>Thermoplasmatota</taxon>
        <taxon>DHVE2 group</taxon>
        <taxon>Candidatus Aciduliprofundum</taxon>
    </lineage>
</organism>
<feature type="domain" description="Amidohydrolase-related" evidence="4">
    <location>
        <begin position="51"/>
        <end position="397"/>
    </location>
</feature>
<dbReference type="Gene3D" id="3.20.20.140">
    <property type="entry name" value="Metal-dependent hydrolases"/>
    <property type="match status" value="1"/>
</dbReference>
<proteinExistence type="predicted"/>
<dbReference type="FunFam" id="3.20.20.140:FF:000014">
    <property type="entry name" value="5-methylthioadenosine/S-adenosylhomocysteine deaminase"/>
    <property type="match status" value="1"/>
</dbReference>
<evidence type="ECO:0000313" key="6">
    <source>
        <dbReference type="Proteomes" id="UP000001400"/>
    </source>
</evidence>
<dbReference type="EMBL" id="CP001941">
    <property type="protein sequence ID" value="ADD08618.1"/>
    <property type="molecule type" value="Genomic_DNA"/>
</dbReference>
<dbReference type="Pfam" id="PF01979">
    <property type="entry name" value="Amidohydro_1"/>
    <property type="match status" value="1"/>
</dbReference>
<dbReference type="Gene3D" id="2.30.40.10">
    <property type="entry name" value="Urease, subunit C, domain 1"/>
    <property type="match status" value="1"/>
</dbReference>
<dbReference type="InterPro" id="IPR050287">
    <property type="entry name" value="MTA/SAH_deaminase"/>
</dbReference>
<dbReference type="GeneID" id="8827759"/>
<evidence type="ECO:0000256" key="2">
    <source>
        <dbReference type="ARBA" id="ARBA00022801"/>
    </source>
</evidence>
<keyword evidence="1" id="KW-0479">Metal-binding</keyword>
<keyword evidence="6" id="KW-1185">Reference proteome</keyword>